<evidence type="ECO:0000313" key="1">
    <source>
        <dbReference type="EMBL" id="MBO7744326.1"/>
    </source>
</evidence>
<evidence type="ECO:0008006" key="3">
    <source>
        <dbReference type="Google" id="ProtNLM"/>
    </source>
</evidence>
<name>A0ABS3W826_9BACL</name>
<dbReference type="EMBL" id="JAGGDJ010000004">
    <property type="protein sequence ID" value="MBO7744326.1"/>
    <property type="molecule type" value="Genomic_DNA"/>
</dbReference>
<dbReference type="RefSeq" id="WP_208847278.1">
    <property type="nucleotide sequence ID" value="NZ_JAGGDJ010000004.1"/>
</dbReference>
<sequence>MQKLPAEAYCPVCRTLRRFAACPERDESMGPDTYPVVLCPTCKETIEETLTAYYANHP</sequence>
<accession>A0ABS3W826</accession>
<protein>
    <recommendedName>
        <fullName evidence="3">Small CPxCG-related zinc finger protein</fullName>
    </recommendedName>
</protein>
<proteinExistence type="predicted"/>
<organism evidence="1 2">
    <name type="scientific">Paenibacillus artemisiicola</name>
    <dbReference type="NCBI Taxonomy" id="1172618"/>
    <lineage>
        <taxon>Bacteria</taxon>
        <taxon>Bacillati</taxon>
        <taxon>Bacillota</taxon>
        <taxon>Bacilli</taxon>
        <taxon>Bacillales</taxon>
        <taxon>Paenibacillaceae</taxon>
        <taxon>Paenibacillus</taxon>
    </lineage>
</organism>
<keyword evidence="2" id="KW-1185">Reference proteome</keyword>
<gene>
    <name evidence="1" type="ORF">I8J29_08980</name>
</gene>
<reference evidence="1 2" key="1">
    <citation type="submission" date="2021-03" db="EMBL/GenBank/DDBJ databases">
        <title>Paenibacillus artemisicola MWE-103 whole genome sequence.</title>
        <authorList>
            <person name="Ham Y.J."/>
        </authorList>
    </citation>
    <scope>NUCLEOTIDE SEQUENCE [LARGE SCALE GENOMIC DNA]</scope>
    <source>
        <strain evidence="1 2">MWE-103</strain>
    </source>
</reference>
<evidence type="ECO:0000313" key="2">
    <source>
        <dbReference type="Proteomes" id="UP000670947"/>
    </source>
</evidence>
<dbReference type="Proteomes" id="UP000670947">
    <property type="component" value="Unassembled WGS sequence"/>
</dbReference>
<comment type="caution">
    <text evidence="1">The sequence shown here is derived from an EMBL/GenBank/DDBJ whole genome shotgun (WGS) entry which is preliminary data.</text>
</comment>